<accession>A0A6A7BTG9</accession>
<feature type="compositionally biased region" description="Basic and acidic residues" evidence="1">
    <location>
        <begin position="660"/>
        <end position="671"/>
    </location>
</feature>
<keyword evidence="3" id="KW-1185">Reference proteome</keyword>
<proteinExistence type="predicted"/>
<evidence type="ECO:0000313" key="2">
    <source>
        <dbReference type="EMBL" id="KAF2858015.1"/>
    </source>
</evidence>
<evidence type="ECO:0000256" key="1">
    <source>
        <dbReference type="SAM" id="MobiDB-lite"/>
    </source>
</evidence>
<feature type="region of interest" description="Disordered" evidence="1">
    <location>
        <begin position="647"/>
        <end position="672"/>
    </location>
</feature>
<reference evidence="2" key="1">
    <citation type="journal article" date="2020" name="Stud. Mycol.">
        <title>101 Dothideomycetes genomes: a test case for predicting lifestyles and emergence of pathogens.</title>
        <authorList>
            <person name="Haridas S."/>
            <person name="Albert R."/>
            <person name="Binder M."/>
            <person name="Bloem J."/>
            <person name="Labutti K."/>
            <person name="Salamov A."/>
            <person name="Andreopoulos B."/>
            <person name="Baker S."/>
            <person name="Barry K."/>
            <person name="Bills G."/>
            <person name="Bluhm B."/>
            <person name="Cannon C."/>
            <person name="Castanera R."/>
            <person name="Culley D."/>
            <person name="Daum C."/>
            <person name="Ezra D."/>
            <person name="Gonzalez J."/>
            <person name="Henrissat B."/>
            <person name="Kuo A."/>
            <person name="Liang C."/>
            <person name="Lipzen A."/>
            <person name="Lutzoni F."/>
            <person name="Magnuson J."/>
            <person name="Mondo S."/>
            <person name="Nolan M."/>
            <person name="Ohm R."/>
            <person name="Pangilinan J."/>
            <person name="Park H.-J."/>
            <person name="Ramirez L."/>
            <person name="Alfaro M."/>
            <person name="Sun H."/>
            <person name="Tritt A."/>
            <person name="Yoshinaga Y."/>
            <person name="Zwiers L.-H."/>
            <person name="Turgeon B."/>
            <person name="Goodwin S."/>
            <person name="Spatafora J."/>
            <person name="Crous P."/>
            <person name="Grigoriev I."/>
        </authorList>
    </citation>
    <scope>NUCLEOTIDE SEQUENCE</scope>
    <source>
        <strain evidence="2">CBS 480.64</strain>
    </source>
</reference>
<dbReference type="Proteomes" id="UP000799421">
    <property type="component" value="Unassembled WGS sequence"/>
</dbReference>
<dbReference type="EMBL" id="MU006020">
    <property type="protein sequence ID" value="KAF2858015.1"/>
    <property type="molecule type" value="Genomic_DNA"/>
</dbReference>
<gene>
    <name evidence="2" type="ORF">K470DRAFT_272807</name>
</gene>
<dbReference type="AlphaFoldDB" id="A0A6A7BTG9"/>
<sequence length="757" mass="84153">MPDLTVPYSAYGKLARDVKYWVETARSWEDKFVAADEELYQMKQTLEVAKRDRDLMDEERESLIARLQLCKDGRKADRAWVLQQIQDIQHVCVQAISMAEEARFEAGVAVRKSNDLARQLQEREELPRPQDQYKREIFSSGDISDVFTPADLSNASECEILTATVEQANMIKQNSEEAVKTLDCPAVSDNRANVCTITSKMQHQTNGHDSANETVLGSNMDAESKEVDAGDVKHLSPAFNLRQVNVLPVRAADLSVASKVIVHGRRMQDLAQNLNAYMHCTPCPPSAAVILPIKLKNGTQALPCAEGIEIPQPMWDPNLVSTHTQAHSAPARPAITMNEGALADTATYLPPSKQVRHPKKRDIWLSDDKDGEPSPNSWYARRKVKQNGFRGRIKGVFSNLSPFCPRKDADISTKQPQEETAATREAHTKQIKISKFVKGLFANIPHRPIDPAEFTPATTHPTVGHTPQTNSNVRTLPTVGWIDEVLGNVPLFPLVGPTQTYTTRTPDIYTSFTHTSPSSPIQVQIDPERVVLVQEIFGHMRPMSRIAIEAATKLTSSSQSRDVWFSPKKRLAQPPVKQTETVPRQEREGNWLRDWSIPIPKGGWNGGSVRVPCLEGNVFAGLTLVLPCKGGNGGPDVVAMQKRDAAHLKTTPPSSEGDEDKGSSHVGKEQKGNCVDNTRVQELLARVWAHDEIIKTLREEQTQLQQEIKVLRDLEAEVNKSVMDELRKARGIYAISPYVSHGFISGNCQSKISLKVV</sequence>
<evidence type="ECO:0000313" key="3">
    <source>
        <dbReference type="Proteomes" id="UP000799421"/>
    </source>
</evidence>
<protein>
    <submittedName>
        <fullName evidence="2">Uncharacterized protein</fullName>
    </submittedName>
</protein>
<feature type="region of interest" description="Disordered" evidence="1">
    <location>
        <begin position="407"/>
        <end position="427"/>
    </location>
</feature>
<organism evidence="2 3">
    <name type="scientific">Piedraia hortae CBS 480.64</name>
    <dbReference type="NCBI Taxonomy" id="1314780"/>
    <lineage>
        <taxon>Eukaryota</taxon>
        <taxon>Fungi</taxon>
        <taxon>Dikarya</taxon>
        <taxon>Ascomycota</taxon>
        <taxon>Pezizomycotina</taxon>
        <taxon>Dothideomycetes</taxon>
        <taxon>Dothideomycetidae</taxon>
        <taxon>Capnodiales</taxon>
        <taxon>Piedraiaceae</taxon>
        <taxon>Piedraia</taxon>
    </lineage>
</organism>
<name>A0A6A7BTG9_9PEZI</name>